<sequence length="322" mass="33745">MVLLHSCGVRGRLPAYARGSRPGPCVTFPFVNTSREAAGTGVRSALERGAARLAAAGIPDPMVDAELLLGHVLGLGRGAVQAAVVMDRGLGDEDAARFAGLVERRMRREPLQHVTGVAYFRSLALAVGPGVFVPRPETELLAGLAVDHLLGVPGQPVAVDLGSGSGAIALAMASEAPHARVFAVEYSPAAYPWTLRNARAAALPNLRTVFDDLGRALPELDGRVDVVASNPPYVPRAAVPHDPEVRLHDPEAALYGGEDGLDAVRVLAVRAARLVRPGGLVAIEHGEEQSAGVRAVLEGAGWHAVAHHRDLTGRDRVTTALR</sequence>
<dbReference type="PANTHER" id="PTHR18895">
    <property type="entry name" value="HEMK METHYLTRANSFERASE"/>
    <property type="match status" value="1"/>
</dbReference>
<dbReference type="InterPro" id="IPR029063">
    <property type="entry name" value="SAM-dependent_MTases_sf"/>
</dbReference>
<evidence type="ECO:0000256" key="3">
    <source>
        <dbReference type="ARBA" id="ARBA00022691"/>
    </source>
</evidence>
<keyword evidence="9" id="KW-1185">Reference proteome</keyword>
<dbReference type="HAMAP" id="MF_02126">
    <property type="entry name" value="RF_methyltr_PrmC"/>
    <property type="match status" value="1"/>
</dbReference>
<comment type="caution">
    <text evidence="5">Lacks conserved residue(s) required for the propagation of feature annotation.</text>
</comment>
<dbReference type="InterPro" id="IPR050320">
    <property type="entry name" value="N5-glutamine_MTase"/>
</dbReference>
<dbReference type="NCBIfam" id="TIGR03534">
    <property type="entry name" value="RF_mod_PrmC"/>
    <property type="match status" value="1"/>
</dbReference>
<name>A0A975FQ56_9MICO</name>
<dbReference type="GO" id="GO:0102559">
    <property type="term" value="F:peptide chain release factor N(5)-glutamine methyltransferase activity"/>
    <property type="evidence" value="ECO:0007669"/>
    <property type="project" value="UniProtKB-EC"/>
</dbReference>
<dbReference type="GO" id="GO:0032259">
    <property type="term" value="P:methylation"/>
    <property type="evidence" value="ECO:0007669"/>
    <property type="project" value="UniProtKB-KW"/>
</dbReference>
<feature type="binding site" evidence="5">
    <location>
        <position position="230"/>
    </location>
    <ligand>
        <name>S-adenosyl-L-methionine</name>
        <dbReference type="ChEBI" id="CHEBI:59789"/>
    </ligand>
</feature>
<dbReference type="InterPro" id="IPR007848">
    <property type="entry name" value="Small_mtfrase_dom"/>
</dbReference>
<dbReference type="EC" id="2.1.1.297" evidence="5"/>
<dbReference type="InterPro" id="IPR004556">
    <property type="entry name" value="HemK-like"/>
</dbReference>
<feature type="binding site" evidence="5">
    <location>
        <begin position="162"/>
        <end position="166"/>
    </location>
    <ligand>
        <name>S-adenosyl-L-methionine</name>
        <dbReference type="ChEBI" id="CHEBI:59789"/>
    </ligand>
</feature>
<evidence type="ECO:0000256" key="1">
    <source>
        <dbReference type="ARBA" id="ARBA00022603"/>
    </source>
</evidence>
<keyword evidence="1 5" id="KW-0489">Methyltransferase</keyword>
<feature type="domain" description="Release factor glutamine methyltransferase N-terminal" evidence="7">
    <location>
        <begin position="45"/>
        <end position="116"/>
    </location>
</feature>
<dbReference type="InterPro" id="IPR040758">
    <property type="entry name" value="PrmC_N"/>
</dbReference>
<dbReference type="InterPro" id="IPR002052">
    <property type="entry name" value="DNA_methylase_N6_adenine_CS"/>
</dbReference>
<comment type="catalytic activity">
    <reaction evidence="4 5">
        <text>L-glutaminyl-[peptide chain release factor] + S-adenosyl-L-methionine = N(5)-methyl-L-glutaminyl-[peptide chain release factor] + S-adenosyl-L-homocysteine + H(+)</text>
        <dbReference type="Rhea" id="RHEA:42896"/>
        <dbReference type="Rhea" id="RHEA-COMP:10271"/>
        <dbReference type="Rhea" id="RHEA-COMP:10272"/>
        <dbReference type="ChEBI" id="CHEBI:15378"/>
        <dbReference type="ChEBI" id="CHEBI:30011"/>
        <dbReference type="ChEBI" id="CHEBI:57856"/>
        <dbReference type="ChEBI" id="CHEBI:59789"/>
        <dbReference type="ChEBI" id="CHEBI:61891"/>
        <dbReference type="EC" id="2.1.1.297"/>
    </reaction>
</comment>
<dbReference type="SUPFAM" id="SSF53335">
    <property type="entry name" value="S-adenosyl-L-methionine-dependent methyltransferases"/>
    <property type="match status" value="1"/>
</dbReference>
<dbReference type="Proteomes" id="UP000671914">
    <property type="component" value="Chromosome"/>
</dbReference>
<feature type="binding site" evidence="5">
    <location>
        <begin position="230"/>
        <end position="233"/>
    </location>
    <ligand>
        <name>substrate</name>
    </ligand>
</feature>
<dbReference type="Pfam" id="PF17827">
    <property type="entry name" value="PrmC_N"/>
    <property type="match status" value="1"/>
</dbReference>
<proteinExistence type="inferred from homology"/>
<dbReference type="AlphaFoldDB" id="A0A975FQ56"/>
<dbReference type="InterPro" id="IPR019874">
    <property type="entry name" value="RF_methyltr_PrmC"/>
</dbReference>
<organism evidence="8 9">
    <name type="scientific">Agromyces archimandritae</name>
    <dbReference type="NCBI Taxonomy" id="2781962"/>
    <lineage>
        <taxon>Bacteria</taxon>
        <taxon>Bacillati</taxon>
        <taxon>Actinomycetota</taxon>
        <taxon>Actinomycetes</taxon>
        <taxon>Micrococcales</taxon>
        <taxon>Microbacteriaceae</taxon>
        <taxon>Agromyces</taxon>
    </lineage>
</organism>
<evidence type="ECO:0000313" key="9">
    <source>
        <dbReference type="Proteomes" id="UP000671914"/>
    </source>
</evidence>
<evidence type="ECO:0000259" key="7">
    <source>
        <dbReference type="Pfam" id="PF17827"/>
    </source>
</evidence>
<comment type="function">
    <text evidence="5">Methylates the class 1 translation termination release factors RF1/PrfA and RF2/PrfB on the glutamine residue of the universally conserved GGQ motif.</text>
</comment>
<evidence type="ECO:0000256" key="5">
    <source>
        <dbReference type="HAMAP-Rule" id="MF_02126"/>
    </source>
</evidence>
<dbReference type="EMBL" id="CP071696">
    <property type="protein sequence ID" value="QTX05161.1"/>
    <property type="molecule type" value="Genomic_DNA"/>
</dbReference>
<reference evidence="8" key="1">
    <citation type="submission" date="2021-03" db="EMBL/GenBank/DDBJ databases">
        <title>Agromyces archimandritus sp. nov., isolated from the cockroach Archimandrita tessellata.</title>
        <authorList>
            <person name="Guzman J."/>
            <person name="Ortuzar M."/>
            <person name="Poehlein A."/>
            <person name="Daniel R."/>
            <person name="Trujillo M."/>
            <person name="Vilcinskas A."/>
        </authorList>
    </citation>
    <scope>NUCLEOTIDE SEQUENCE</scope>
    <source>
        <strain evidence="8">G127AT</strain>
    </source>
</reference>
<keyword evidence="3 5" id="KW-0949">S-adenosyl-L-methionine</keyword>
<dbReference type="GO" id="GO:0003676">
    <property type="term" value="F:nucleic acid binding"/>
    <property type="evidence" value="ECO:0007669"/>
    <property type="project" value="InterPro"/>
</dbReference>
<dbReference type="Pfam" id="PF05175">
    <property type="entry name" value="MTS"/>
    <property type="match status" value="1"/>
</dbReference>
<accession>A0A975FQ56</accession>
<protein>
    <recommendedName>
        <fullName evidence="5">Release factor glutamine methyltransferase</fullName>
        <shortName evidence="5">RF MTase</shortName>
        <ecNumber evidence="5">2.1.1.297</ecNumber>
    </recommendedName>
    <alternativeName>
        <fullName evidence="5">N5-glutamine methyltransferase PrmC</fullName>
    </alternativeName>
    <alternativeName>
        <fullName evidence="5">Protein-(glutamine-N5) MTase PrmC</fullName>
    </alternativeName>
    <alternativeName>
        <fullName evidence="5">Protein-glutamine N-methyltransferase PrmC</fullName>
    </alternativeName>
</protein>
<keyword evidence="2 5" id="KW-0808">Transferase</keyword>
<gene>
    <name evidence="5 8" type="primary">prmC</name>
    <name evidence="8" type="ORF">G127AT_02705</name>
</gene>
<feature type="binding site" evidence="5">
    <location>
        <position position="185"/>
    </location>
    <ligand>
        <name>S-adenosyl-L-methionine</name>
        <dbReference type="ChEBI" id="CHEBI:59789"/>
    </ligand>
</feature>
<dbReference type="PROSITE" id="PS00092">
    <property type="entry name" value="N6_MTASE"/>
    <property type="match status" value="1"/>
</dbReference>
<evidence type="ECO:0000313" key="8">
    <source>
        <dbReference type="EMBL" id="QTX05161.1"/>
    </source>
</evidence>
<evidence type="ECO:0000259" key="6">
    <source>
        <dbReference type="Pfam" id="PF05175"/>
    </source>
</evidence>
<dbReference type="Gene3D" id="1.10.8.10">
    <property type="entry name" value="DNA helicase RuvA subunit, C-terminal domain"/>
    <property type="match status" value="1"/>
</dbReference>
<feature type="domain" description="Methyltransferase small" evidence="6">
    <location>
        <begin position="157"/>
        <end position="235"/>
    </location>
</feature>
<dbReference type="PANTHER" id="PTHR18895:SF74">
    <property type="entry name" value="MTRF1L RELEASE FACTOR GLUTAMINE METHYLTRANSFERASE"/>
    <property type="match status" value="1"/>
</dbReference>
<evidence type="ECO:0000256" key="2">
    <source>
        <dbReference type="ARBA" id="ARBA00022679"/>
    </source>
</evidence>
<dbReference type="NCBIfam" id="TIGR00536">
    <property type="entry name" value="hemK_fam"/>
    <property type="match status" value="1"/>
</dbReference>
<dbReference type="KEGG" id="aarc:G127AT_02705"/>
<dbReference type="Gene3D" id="3.40.50.150">
    <property type="entry name" value="Vaccinia Virus protein VP39"/>
    <property type="match status" value="1"/>
</dbReference>
<evidence type="ECO:0000256" key="4">
    <source>
        <dbReference type="ARBA" id="ARBA00048391"/>
    </source>
</evidence>
<comment type="similarity">
    <text evidence="5">Belongs to the protein N5-glutamine methyltransferase family. PrmC subfamily.</text>
</comment>
<dbReference type="CDD" id="cd02440">
    <property type="entry name" value="AdoMet_MTases"/>
    <property type="match status" value="1"/>
</dbReference>